<feature type="domain" description="CPW-WPC" evidence="1">
    <location>
        <begin position="284"/>
        <end position="346"/>
    </location>
</feature>
<dbReference type="AlphaFoldDB" id="A0A0G4F4J2"/>
<evidence type="ECO:0000313" key="3">
    <source>
        <dbReference type="Proteomes" id="UP000041254"/>
    </source>
</evidence>
<evidence type="ECO:0000313" key="2">
    <source>
        <dbReference type="EMBL" id="CEM06821.1"/>
    </source>
</evidence>
<dbReference type="OMA" id="MANDCKF"/>
<organism evidence="2 3">
    <name type="scientific">Vitrella brassicaformis (strain CCMP3155)</name>
    <dbReference type="NCBI Taxonomy" id="1169540"/>
    <lineage>
        <taxon>Eukaryota</taxon>
        <taxon>Sar</taxon>
        <taxon>Alveolata</taxon>
        <taxon>Colpodellida</taxon>
        <taxon>Vitrellaceae</taxon>
        <taxon>Vitrella</taxon>
    </lineage>
</organism>
<gene>
    <name evidence="2" type="ORF">Vbra_8795</name>
</gene>
<name>A0A0G4F4J2_VITBC</name>
<dbReference type="InterPro" id="IPR006387">
    <property type="entry name" value="CPW_WPC_dom"/>
</dbReference>
<evidence type="ECO:0000259" key="1">
    <source>
        <dbReference type="SMART" id="SM01099"/>
    </source>
</evidence>
<dbReference type="InParanoid" id="A0A0G4F4J2"/>
<dbReference type="VEuPathDB" id="CryptoDB:Vbra_8795"/>
<feature type="domain" description="CPW-WPC" evidence="1">
    <location>
        <begin position="156"/>
        <end position="218"/>
    </location>
</feature>
<reference evidence="2 3" key="1">
    <citation type="submission" date="2014-11" db="EMBL/GenBank/DDBJ databases">
        <authorList>
            <person name="Zhu J."/>
            <person name="Qi W."/>
            <person name="Song R."/>
        </authorList>
    </citation>
    <scope>NUCLEOTIDE SEQUENCE [LARGE SCALE GENOMIC DNA]</scope>
</reference>
<dbReference type="SMART" id="SM01099">
    <property type="entry name" value="CPW_WPC"/>
    <property type="match status" value="5"/>
</dbReference>
<feature type="domain" description="CPW-WPC" evidence="1">
    <location>
        <begin position="221"/>
        <end position="279"/>
    </location>
</feature>
<accession>A0A0G4F4J2</accession>
<dbReference type="PhylomeDB" id="A0A0G4F4J2"/>
<dbReference type="OrthoDB" id="365677at2759"/>
<dbReference type="Proteomes" id="UP000041254">
    <property type="component" value="Unassembled WGS sequence"/>
</dbReference>
<dbReference type="Pfam" id="PF09717">
    <property type="entry name" value="CPW_WPC"/>
    <property type="match status" value="5"/>
</dbReference>
<feature type="domain" description="CPW-WPC" evidence="1">
    <location>
        <begin position="348"/>
        <end position="410"/>
    </location>
</feature>
<feature type="domain" description="CPW-WPC" evidence="1">
    <location>
        <begin position="91"/>
        <end position="153"/>
    </location>
</feature>
<proteinExistence type="predicted"/>
<dbReference type="FunCoup" id="A0A0G4F4J2">
    <property type="interactions" value="3"/>
</dbReference>
<keyword evidence="3" id="KW-1185">Reference proteome</keyword>
<dbReference type="NCBIfam" id="TIGR01492">
    <property type="entry name" value="CPW_WPC"/>
    <property type="match status" value="5"/>
</dbReference>
<protein>
    <recommendedName>
        <fullName evidence="1">CPW-WPC domain-containing protein</fullName>
    </recommendedName>
</protein>
<sequence>MLLPVPVPAPLPPASVPNVGGGLYLFADMLAGLISQISELIGGFVPPFKVPSTKLPAFGLTPVLFGAPVVQRAADEGSKAIGLLPTPDPICVRDYSLVCPEGWRPLPGGRECQAPASYASEGDCAYILDLADLLPQQKATMANDCKFRWPCLDDACKPHGGRDYDNPCPSGWVFDGAVCEAPQSYVGGCERTFNPQGKSKDEKEQFSSACQVSWPCKEKPCTRDYSRSCPEEWEERHGMCHPPASYTGPCTHPQPVDLKTPAEKQVFAAQCGAPFPCRENMVDCEQDFDKQLCPKGWLHVGQGTCKAPDEYIPPRGCRPVINLLGFTHTQKRQLCERCGLSYPCREDCERDYRHVCPLRFTPSANGTLCEPPVDFKGPPECNKPEDFRAFTPQLKELYAETCDLAWPCVELEVTAKYPAAVMPHRPTIAKQRPYIE</sequence>
<dbReference type="EMBL" id="CDMY01000371">
    <property type="protein sequence ID" value="CEM06821.1"/>
    <property type="molecule type" value="Genomic_DNA"/>
</dbReference>